<dbReference type="NCBIfam" id="TIGR03082">
    <property type="entry name" value="Gneg_AbrB_dup"/>
    <property type="match status" value="2"/>
</dbReference>
<dbReference type="GO" id="GO:0010468">
    <property type="term" value="P:regulation of gene expression"/>
    <property type="evidence" value="ECO:0007669"/>
    <property type="project" value="InterPro"/>
</dbReference>
<keyword evidence="2" id="KW-0503">Monooxygenase</keyword>
<reference evidence="2 3" key="1">
    <citation type="submission" date="2018-06" db="EMBL/GenBank/DDBJ databases">
        <authorList>
            <consortium name="Pathogen Informatics"/>
            <person name="Doyle S."/>
        </authorList>
    </citation>
    <scope>NUCLEOTIDE SEQUENCE [LARGE SCALE GENOMIC DNA]</scope>
    <source>
        <strain evidence="2 3">NCTC1934</strain>
    </source>
</reference>
<evidence type="ECO:0000313" key="3">
    <source>
        <dbReference type="Proteomes" id="UP000255467"/>
    </source>
</evidence>
<sequence length="386" mass="40562">MKFTGKFDAVCRVHGHAIVWAALLAVLLALAELLERVSFPAAQMVLGLTTGAGLALTGRLPRPLPRQVFIGVQALMGVLMGSYLELPLLSAIGTAMLPVLGVTAATLLVSVLVALLFARCTRVTLPTAVLGLLAGGSAAVVSCADELDADPRQVAFMQYLRVMLVAVSAPLVTALLSDDDTGGQTVRLASRVTNAELPHWMIVGRGDQIAGLCTAVLLSVIGIRLGRRLRIPSPSLIGPMLLTAALTALGHSHGYAPTNLLRELLFILIGLEVGSRFTRALIIEMARMIPGILLAVTALSAAVTALASLLSRCVDLKLSDLYLATTPGGINAVLATGEGMGANMPLITSVQTIRLLIMVATVPLIARLLRRAAPDARNEIGYRREQ</sequence>
<dbReference type="InterPro" id="IPR017516">
    <property type="entry name" value="AbrB_dup"/>
</dbReference>
<dbReference type="GO" id="GO:0004497">
    <property type="term" value="F:monooxygenase activity"/>
    <property type="evidence" value="ECO:0007669"/>
    <property type="project" value="UniProtKB-KW"/>
</dbReference>
<dbReference type="PANTHER" id="PTHR38457:SF1">
    <property type="entry name" value="REGULATOR ABRB-RELATED"/>
    <property type="match status" value="1"/>
</dbReference>
<evidence type="ECO:0000313" key="2">
    <source>
        <dbReference type="EMBL" id="SUD47954.1"/>
    </source>
</evidence>
<name>A0A379JHS1_9NOCA</name>
<keyword evidence="3" id="KW-1185">Reference proteome</keyword>
<keyword evidence="1" id="KW-0812">Transmembrane</keyword>
<protein>
    <submittedName>
        <fullName evidence="2">Ammonia monooxygenase</fullName>
    </submittedName>
</protein>
<feature type="transmembrane region" description="Helical" evidence="1">
    <location>
        <begin position="352"/>
        <end position="369"/>
    </location>
</feature>
<dbReference type="PANTHER" id="PTHR38457">
    <property type="entry name" value="REGULATOR ABRB-RELATED"/>
    <property type="match status" value="1"/>
</dbReference>
<dbReference type="AlphaFoldDB" id="A0A379JHS1"/>
<feature type="transmembrane region" description="Helical" evidence="1">
    <location>
        <begin position="289"/>
        <end position="310"/>
    </location>
</feature>
<feature type="transmembrane region" description="Helical" evidence="1">
    <location>
        <begin position="159"/>
        <end position="177"/>
    </location>
</feature>
<dbReference type="GO" id="GO:0016020">
    <property type="term" value="C:membrane"/>
    <property type="evidence" value="ECO:0007669"/>
    <property type="project" value="InterPro"/>
</dbReference>
<organism evidence="2 3">
    <name type="scientific">Nocardia otitidiscaviarum</name>
    <dbReference type="NCBI Taxonomy" id="1823"/>
    <lineage>
        <taxon>Bacteria</taxon>
        <taxon>Bacillati</taxon>
        <taxon>Actinomycetota</taxon>
        <taxon>Actinomycetes</taxon>
        <taxon>Mycobacteriales</taxon>
        <taxon>Nocardiaceae</taxon>
        <taxon>Nocardia</taxon>
    </lineage>
</organism>
<gene>
    <name evidence="2" type="ORF">NCTC1934_05280</name>
</gene>
<dbReference type="RefSeq" id="WP_051037060.1">
    <property type="nucleotide sequence ID" value="NZ_UGRY01000004.1"/>
</dbReference>
<keyword evidence="1" id="KW-0472">Membrane</keyword>
<dbReference type="PIRSF" id="PIRSF038991">
    <property type="entry name" value="Protein_AbrB"/>
    <property type="match status" value="1"/>
</dbReference>
<dbReference type="Proteomes" id="UP000255467">
    <property type="component" value="Unassembled WGS sequence"/>
</dbReference>
<feature type="transmembrane region" description="Helical" evidence="1">
    <location>
        <begin position="12"/>
        <end position="31"/>
    </location>
</feature>
<dbReference type="OrthoDB" id="5188485at2"/>
<dbReference type="STRING" id="1406858.GCA_000710895_03903"/>
<feature type="transmembrane region" description="Helical" evidence="1">
    <location>
        <begin position="95"/>
        <end position="118"/>
    </location>
</feature>
<feature type="transmembrane region" description="Helical" evidence="1">
    <location>
        <begin position="68"/>
        <end position="89"/>
    </location>
</feature>
<keyword evidence="2" id="KW-0560">Oxidoreductase</keyword>
<feature type="transmembrane region" description="Helical" evidence="1">
    <location>
        <begin position="37"/>
        <end position="56"/>
    </location>
</feature>
<accession>A0A379JHS1</accession>
<dbReference type="Pfam" id="PF05145">
    <property type="entry name" value="AbrB"/>
    <property type="match status" value="1"/>
</dbReference>
<dbReference type="EMBL" id="UGRY01000004">
    <property type="protein sequence ID" value="SUD47954.1"/>
    <property type="molecule type" value="Genomic_DNA"/>
</dbReference>
<keyword evidence="1" id="KW-1133">Transmembrane helix</keyword>
<proteinExistence type="predicted"/>
<evidence type="ECO:0000256" key="1">
    <source>
        <dbReference type="SAM" id="Phobius"/>
    </source>
</evidence>
<dbReference type="InterPro" id="IPR007820">
    <property type="entry name" value="AbrB_fam"/>
</dbReference>